<dbReference type="CDD" id="cd06582">
    <property type="entry name" value="TM_PBP1_LivH_like"/>
    <property type="match status" value="1"/>
</dbReference>
<evidence type="ECO:0000256" key="3">
    <source>
        <dbReference type="ARBA" id="ARBA00022475"/>
    </source>
</evidence>
<protein>
    <submittedName>
        <fullName evidence="10">Branched-chain amino acid transport system permease protein</fullName>
    </submittedName>
</protein>
<feature type="transmembrane region" description="Helical" evidence="9">
    <location>
        <begin position="263"/>
        <end position="283"/>
    </location>
</feature>
<dbReference type="EMBL" id="JAVDRF010000011">
    <property type="protein sequence ID" value="MDR6538520.1"/>
    <property type="molecule type" value="Genomic_DNA"/>
</dbReference>
<proteinExistence type="inferred from homology"/>
<dbReference type="RefSeq" id="WP_309905392.1">
    <property type="nucleotide sequence ID" value="NZ_JAVDRF010000011.1"/>
</dbReference>
<evidence type="ECO:0000256" key="4">
    <source>
        <dbReference type="ARBA" id="ARBA00022692"/>
    </source>
</evidence>
<keyword evidence="7 9" id="KW-0472">Membrane</keyword>
<evidence type="ECO:0000313" key="10">
    <source>
        <dbReference type="EMBL" id="MDR6538520.1"/>
    </source>
</evidence>
<name>A0ABU1NJ88_9BURK</name>
<comment type="subcellular location">
    <subcellularLocation>
        <location evidence="1">Cell membrane</location>
        <topology evidence="1">Multi-pass membrane protein</topology>
    </subcellularLocation>
</comment>
<keyword evidence="11" id="KW-1185">Reference proteome</keyword>
<dbReference type="InterPro" id="IPR052157">
    <property type="entry name" value="BCAA_transport_permease"/>
</dbReference>
<comment type="similarity">
    <text evidence="8">Belongs to the binding-protein-dependent transport system permease family. LivHM subfamily.</text>
</comment>
<dbReference type="Proteomes" id="UP001184230">
    <property type="component" value="Unassembled WGS sequence"/>
</dbReference>
<evidence type="ECO:0000256" key="1">
    <source>
        <dbReference type="ARBA" id="ARBA00004651"/>
    </source>
</evidence>
<dbReference type="PANTHER" id="PTHR11795">
    <property type="entry name" value="BRANCHED-CHAIN AMINO ACID TRANSPORT SYSTEM PERMEASE PROTEIN LIVH"/>
    <property type="match status" value="1"/>
</dbReference>
<keyword evidence="3" id="KW-1003">Cell membrane</keyword>
<feature type="transmembrane region" description="Helical" evidence="9">
    <location>
        <begin position="12"/>
        <end position="29"/>
    </location>
</feature>
<evidence type="ECO:0000256" key="9">
    <source>
        <dbReference type="SAM" id="Phobius"/>
    </source>
</evidence>
<gene>
    <name evidence="10" type="ORF">J2739_004313</name>
</gene>
<keyword evidence="6 9" id="KW-1133">Transmembrane helix</keyword>
<evidence type="ECO:0000256" key="5">
    <source>
        <dbReference type="ARBA" id="ARBA00022970"/>
    </source>
</evidence>
<keyword evidence="2" id="KW-0813">Transport</keyword>
<feature type="transmembrane region" description="Helical" evidence="9">
    <location>
        <begin position="60"/>
        <end position="82"/>
    </location>
</feature>
<keyword evidence="5" id="KW-0029">Amino-acid transport</keyword>
<evidence type="ECO:0000256" key="6">
    <source>
        <dbReference type="ARBA" id="ARBA00022989"/>
    </source>
</evidence>
<keyword evidence="4 9" id="KW-0812">Transmembrane</keyword>
<reference evidence="10 11" key="1">
    <citation type="submission" date="2023-07" db="EMBL/GenBank/DDBJ databases">
        <title>Sorghum-associated microbial communities from plants grown in Nebraska, USA.</title>
        <authorList>
            <person name="Schachtman D."/>
        </authorList>
    </citation>
    <scope>NUCLEOTIDE SEQUENCE [LARGE SCALE GENOMIC DNA]</scope>
    <source>
        <strain evidence="10 11">DS1781</strain>
    </source>
</reference>
<evidence type="ECO:0000313" key="11">
    <source>
        <dbReference type="Proteomes" id="UP001184230"/>
    </source>
</evidence>
<dbReference type="InterPro" id="IPR001851">
    <property type="entry name" value="ABC_transp_permease"/>
</dbReference>
<sequence length="290" mass="30416">MYSLLQQLASGIAMGGIYACLGLALVMIYQSTHHINFAQGEMAMFSTFIAFLLLKWGLPYWAAALATMAFGFVAGFAIERLVLRPLGDVPELSVIVVFIGLFVGINSLAGWIFGHQLEPFPSPFPDKVPGGTTLISGHELGTVVVVLLVMGILYAFLRFTKVGLAMRASAENPVSSRLAGIPVSLMLSLGWGLSALIGAVAGLMVAPVVFLEPNMMGGVLIYAFAAALLGGIDNPWGAVAGGLIVGVIENLAGTYVVGTELKLSLALVLIVGVLLIRPSGIFGRKLVARV</sequence>
<comment type="caution">
    <text evidence="10">The sequence shown here is derived from an EMBL/GenBank/DDBJ whole genome shotgun (WGS) entry which is preliminary data.</text>
</comment>
<organism evidence="10 11">
    <name type="scientific">Variovorax soli</name>
    <dbReference type="NCBI Taxonomy" id="376815"/>
    <lineage>
        <taxon>Bacteria</taxon>
        <taxon>Pseudomonadati</taxon>
        <taxon>Pseudomonadota</taxon>
        <taxon>Betaproteobacteria</taxon>
        <taxon>Burkholderiales</taxon>
        <taxon>Comamonadaceae</taxon>
        <taxon>Variovorax</taxon>
    </lineage>
</organism>
<evidence type="ECO:0000256" key="2">
    <source>
        <dbReference type="ARBA" id="ARBA00022448"/>
    </source>
</evidence>
<dbReference type="Pfam" id="PF02653">
    <property type="entry name" value="BPD_transp_2"/>
    <property type="match status" value="1"/>
</dbReference>
<evidence type="ECO:0000256" key="7">
    <source>
        <dbReference type="ARBA" id="ARBA00023136"/>
    </source>
</evidence>
<accession>A0ABU1NJ88</accession>
<evidence type="ECO:0000256" key="8">
    <source>
        <dbReference type="ARBA" id="ARBA00037998"/>
    </source>
</evidence>
<feature type="transmembrane region" description="Helical" evidence="9">
    <location>
        <begin position="239"/>
        <end position="257"/>
    </location>
</feature>
<feature type="transmembrane region" description="Helical" evidence="9">
    <location>
        <begin position="94"/>
        <end position="114"/>
    </location>
</feature>
<feature type="transmembrane region" description="Helical" evidence="9">
    <location>
        <begin position="215"/>
        <end position="232"/>
    </location>
</feature>
<dbReference type="PANTHER" id="PTHR11795:SF451">
    <property type="entry name" value="ABC TRANSPORTER PERMEASE PROTEIN"/>
    <property type="match status" value="1"/>
</dbReference>
<feature type="transmembrane region" description="Helical" evidence="9">
    <location>
        <begin position="178"/>
        <end position="209"/>
    </location>
</feature>
<feature type="transmembrane region" description="Helical" evidence="9">
    <location>
        <begin position="134"/>
        <end position="157"/>
    </location>
</feature>